<evidence type="ECO:0000313" key="4">
    <source>
        <dbReference type="Proteomes" id="UP000321513"/>
    </source>
</evidence>
<dbReference type="PANTHER" id="PTHR33734:SF22">
    <property type="entry name" value="MEMBRANE-BOUND LYTIC MUREIN TRANSGLYCOSYLASE D"/>
    <property type="match status" value="1"/>
</dbReference>
<dbReference type="InterPro" id="IPR036779">
    <property type="entry name" value="LysM_dom_sf"/>
</dbReference>
<feature type="region of interest" description="Disordered" evidence="1">
    <location>
        <begin position="191"/>
        <end position="211"/>
    </location>
</feature>
<protein>
    <recommendedName>
        <fullName evidence="2">LysM domain-containing protein</fullName>
    </recommendedName>
</protein>
<dbReference type="Proteomes" id="UP000321513">
    <property type="component" value="Unassembled WGS sequence"/>
</dbReference>
<dbReference type="InterPro" id="IPR018392">
    <property type="entry name" value="LysM"/>
</dbReference>
<dbReference type="AlphaFoldDB" id="A0A512B9I1"/>
<feature type="domain" description="LysM" evidence="2">
    <location>
        <begin position="44"/>
        <end position="88"/>
    </location>
</feature>
<dbReference type="PROSITE" id="PS51782">
    <property type="entry name" value="LYSM"/>
    <property type="match status" value="2"/>
</dbReference>
<evidence type="ECO:0000259" key="2">
    <source>
        <dbReference type="PROSITE" id="PS51782"/>
    </source>
</evidence>
<dbReference type="Pfam" id="PF01476">
    <property type="entry name" value="LysM"/>
    <property type="match status" value="2"/>
</dbReference>
<name>A0A512B9I1_9BACT</name>
<dbReference type="PANTHER" id="PTHR33734">
    <property type="entry name" value="LYSM DOMAIN-CONTAINING GPI-ANCHORED PROTEIN 2"/>
    <property type="match status" value="1"/>
</dbReference>
<dbReference type="EMBL" id="BJYT01000002">
    <property type="protein sequence ID" value="GEO08599.1"/>
    <property type="molecule type" value="Genomic_DNA"/>
</dbReference>
<organism evidence="3 4">
    <name type="scientific">Segetibacter aerophilus</name>
    <dbReference type="NCBI Taxonomy" id="670293"/>
    <lineage>
        <taxon>Bacteria</taxon>
        <taxon>Pseudomonadati</taxon>
        <taxon>Bacteroidota</taxon>
        <taxon>Chitinophagia</taxon>
        <taxon>Chitinophagales</taxon>
        <taxon>Chitinophagaceae</taxon>
        <taxon>Segetibacter</taxon>
    </lineage>
</organism>
<comment type="caution">
    <text evidence="3">The sequence shown here is derived from an EMBL/GenBank/DDBJ whole genome shotgun (WGS) entry which is preliminary data.</text>
</comment>
<dbReference type="Gene3D" id="3.10.350.10">
    <property type="entry name" value="LysM domain"/>
    <property type="match status" value="2"/>
</dbReference>
<evidence type="ECO:0000313" key="3">
    <source>
        <dbReference type="EMBL" id="GEO08599.1"/>
    </source>
</evidence>
<dbReference type="SMART" id="SM00257">
    <property type="entry name" value="LysM"/>
    <property type="match status" value="2"/>
</dbReference>
<feature type="domain" description="LysM" evidence="2">
    <location>
        <begin position="107"/>
        <end position="150"/>
    </location>
</feature>
<gene>
    <name evidence="3" type="ORF">SAE01_10950</name>
</gene>
<accession>A0A512B9I1</accession>
<dbReference type="GO" id="GO:0008932">
    <property type="term" value="F:lytic endotransglycosylase activity"/>
    <property type="evidence" value="ECO:0007669"/>
    <property type="project" value="TreeGrafter"/>
</dbReference>
<evidence type="ECO:0000256" key="1">
    <source>
        <dbReference type="SAM" id="MobiDB-lite"/>
    </source>
</evidence>
<keyword evidence="4" id="KW-1185">Reference proteome</keyword>
<sequence>MAISYSENPFIMKKIIVIFSFVCLTLAAQSQNLTVEGSAPNLYITHTVAPKENFYSIGRLYNQPAKSIASFNNVVMEKGLAIGQRIKIPLNAQNLDLNGTSGENVPLTHIVGKSETLSKIGADLNVSAQSIKQWNNLSSDNIAPGTPLVVGHLKMSSSSGASRVAATPAVNQPVVKQEPVAEVKQVVPEPKKEEVSMASAQTTAPEKKEPVPAIKQEPVKQTETLANTLTKEAPVKEATQTKAEDVKKPEVYSYSATSSVGSIEGVFANVFTTEAGQKSISNKSGEAATFKSTSGWQDKKYYVLMNDVAPGTIVKIASTENKVVYAKVLGSMPDMKENNGLLLRISNSAASYLGIIDPKFPVQISYYQ</sequence>
<dbReference type="SUPFAM" id="SSF54106">
    <property type="entry name" value="LysM domain"/>
    <property type="match status" value="2"/>
</dbReference>
<reference evidence="3 4" key="1">
    <citation type="submission" date="2019-07" db="EMBL/GenBank/DDBJ databases">
        <title>Whole genome shotgun sequence of Segetibacter aerophilus NBRC 106135.</title>
        <authorList>
            <person name="Hosoyama A."/>
            <person name="Uohara A."/>
            <person name="Ohji S."/>
            <person name="Ichikawa N."/>
        </authorList>
    </citation>
    <scope>NUCLEOTIDE SEQUENCE [LARGE SCALE GENOMIC DNA]</scope>
    <source>
        <strain evidence="3 4">NBRC 106135</strain>
    </source>
</reference>
<dbReference type="CDD" id="cd00118">
    <property type="entry name" value="LysM"/>
    <property type="match status" value="2"/>
</dbReference>
<proteinExistence type="predicted"/>